<dbReference type="Pfam" id="PF10152">
    <property type="entry name" value="CCDC53"/>
    <property type="match status" value="1"/>
</dbReference>
<reference evidence="3 5" key="2">
    <citation type="journal article" date="2013" name="Nature">
        <title>Insights into bilaterian evolution from three spiralian genomes.</title>
        <authorList>
            <person name="Simakov O."/>
            <person name="Marletaz F."/>
            <person name="Cho S.J."/>
            <person name="Edsinger-Gonzales E."/>
            <person name="Havlak P."/>
            <person name="Hellsten U."/>
            <person name="Kuo D.H."/>
            <person name="Larsson T."/>
            <person name="Lv J."/>
            <person name="Arendt D."/>
            <person name="Savage R."/>
            <person name="Osoegawa K."/>
            <person name="de Jong P."/>
            <person name="Grimwood J."/>
            <person name="Chapman J.A."/>
            <person name="Shapiro H."/>
            <person name="Aerts A."/>
            <person name="Otillar R.P."/>
            <person name="Terry A.Y."/>
            <person name="Boore J.L."/>
            <person name="Grigoriev I.V."/>
            <person name="Lindberg D.R."/>
            <person name="Seaver E.C."/>
            <person name="Weisblat D.A."/>
            <person name="Putnam N.H."/>
            <person name="Rokhsar D.S."/>
        </authorList>
    </citation>
    <scope>NUCLEOTIDE SEQUENCE</scope>
</reference>
<feature type="coiled-coil region" evidence="2">
    <location>
        <begin position="82"/>
        <end position="109"/>
    </location>
</feature>
<dbReference type="OrthoDB" id="268027at2759"/>
<dbReference type="InterPro" id="IPR019309">
    <property type="entry name" value="WASHC3"/>
</dbReference>
<evidence type="ECO:0000313" key="5">
    <source>
        <dbReference type="Proteomes" id="UP000015101"/>
    </source>
</evidence>
<dbReference type="PANTHER" id="PTHR13015:SF0">
    <property type="entry name" value="WASH COMPLEX SUBUNIT 3"/>
    <property type="match status" value="1"/>
</dbReference>
<keyword evidence="2" id="KW-0175">Coiled coil</keyword>
<dbReference type="KEGG" id="hro:HELRODRAFT_178638"/>
<dbReference type="OMA" id="LLMIMEM"/>
<comment type="similarity">
    <text evidence="1">Belongs to the CCDC53 family.</text>
</comment>
<evidence type="ECO:0000313" key="4">
    <source>
        <dbReference type="EnsemblMetazoa" id="HelroP178638"/>
    </source>
</evidence>
<name>T1FDH4_HELRO</name>
<evidence type="ECO:0000313" key="3">
    <source>
        <dbReference type="EMBL" id="ESN96838.1"/>
    </source>
</evidence>
<dbReference type="GO" id="GO:0030041">
    <property type="term" value="P:actin filament polymerization"/>
    <property type="evidence" value="ECO:0000318"/>
    <property type="project" value="GO_Central"/>
</dbReference>
<dbReference type="GO" id="GO:0006887">
    <property type="term" value="P:exocytosis"/>
    <property type="evidence" value="ECO:0000318"/>
    <property type="project" value="GO_Central"/>
</dbReference>
<keyword evidence="5" id="KW-1185">Reference proteome</keyword>
<dbReference type="eggNOG" id="KOG4496">
    <property type="taxonomic scope" value="Eukaryota"/>
</dbReference>
<reference evidence="4" key="3">
    <citation type="submission" date="2015-06" db="UniProtKB">
        <authorList>
            <consortium name="EnsemblMetazoa"/>
        </authorList>
    </citation>
    <scope>IDENTIFICATION</scope>
</reference>
<dbReference type="EnsemblMetazoa" id="HelroT178638">
    <property type="protein sequence ID" value="HelroP178638"/>
    <property type="gene ID" value="HelroG178638"/>
</dbReference>
<sequence length="202" mass="22585">MIQLTVHCIVPFAIGPLAVLWLKFNHKNGQGLKHFLKMIENGLPLLGLKVDLFKEKTLLSGHSLHLINSVISKSVHILNCFVETCEIKIDKLNSRIQNLEILLMIMEMKISSVPNICDITNFAPPVEADTKQTEVDPNLKCNEASLAANNEHENKGIPLDAVKQKMSMDGVDPNVLKTCCGAVKFRQSLWNTKPGKRLCKFE</sequence>
<dbReference type="InParanoid" id="T1FDH4"/>
<dbReference type="Proteomes" id="UP000015101">
    <property type="component" value="Unassembled WGS sequence"/>
</dbReference>
<dbReference type="FunCoup" id="T1FDH4">
    <property type="interactions" value="824"/>
</dbReference>
<organism evidence="4 5">
    <name type="scientific">Helobdella robusta</name>
    <name type="common">Californian leech</name>
    <dbReference type="NCBI Taxonomy" id="6412"/>
    <lineage>
        <taxon>Eukaryota</taxon>
        <taxon>Metazoa</taxon>
        <taxon>Spiralia</taxon>
        <taxon>Lophotrochozoa</taxon>
        <taxon>Annelida</taxon>
        <taxon>Clitellata</taxon>
        <taxon>Hirudinea</taxon>
        <taxon>Rhynchobdellida</taxon>
        <taxon>Glossiphoniidae</taxon>
        <taxon>Helobdella</taxon>
    </lineage>
</organism>
<proteinExistence type="inferred from homology"/>
<dbReference type="GO" id="GO:0071203">
    <property type="term" value="C:WASH complex"/>
    <property type="evidence" value="ECO:0000318"/>
    <property type="project" value="GO_Central"/>
</dbReference>
<evidence type="ECO:0000256" key="1">
    <source>
        <dbReference type="ARBA" id="ARBA00006290"/>
    </source>
</evidence>
<accession>T1FDH4</accession>
<dbReference type="AlphaFoldDB" id="T1FDH4"/>
<dbReference type="EMBL" id="KB097487">
    <property type="protein sequence ID" value="ESN96838.1"/>
    <property type="molecule type" value="Genomic_DNA"/>
</dbReference>
<dbReference type="GeneID" id="20206873"/>
<dbReference type="CTD" id="20206873"/>
<dbReference type="RefSeq" id="XP_009024984.1">
    <property type="nucleotide sequence ID" value="XM_009026736.1"/>
</dbReference>
<dbReference type="EMBL" id="AMQM01006518">
    <property type="status" value="NOT_ANNOTATED_CDS"/>
    <property type="molecule type" value="Genomic_DNA"/>
</dbReference>
<evidence type="ECO:0000256" key="2">
    <source>
        <dbReference type="SAM" id="Coils"/>
    </source>
</evidence>
<dbReference type="HOGENOM" id="CLU_1355979_0_0_1"/>
<gene>
    <name evidence="4" type="primary">20206873</name>
    <name evidence="3" type="ORF">HELRODRAFT_178638</name>
</gene>
<dbReference type="STRING" id="6412.T1FDH4"/>
<protein>
    <submittedName>
        <fullName evidence="3 4">Uncharacterized protein</fullName>
    </submittedName>
</protein>
<reference evidence="5" key="1">
    <citation type="submission" date="2012-12" db="EMBL/GenBank/DDBJ databases">
        <authorList>
            <person name="Hellsten U."/>
            <person name="Grimwood J."/>
            <person name="Chapman J.A."/>
            <person name="Shapiro H."/>
            <person name="Aerts A."/>
            <person name="Otillar R.P."/>
            <person name="Terry A.Y."/>
            <person name="Boore J.L."/>
            <person name="Simakov O."/>
            <person name="Marletaz F."/>
            <person name="Cho S.-J."/>
            <person name="Edsinger-Gonzales E."/>
            <person name="Havlak P."/>
            <person name="Kuo D.-H."/>
            <person name="Larsson T."/>
            <person name="Lv J."/>
            <person name="Arendt D."/>
            <person name="Savage R."/>
            <person name="Osoegawa K."/>
            <person name="de Jong P."/>
            <person name="Lindberg D.R."/>
            <person name="Seaver E.C."/>
            <person name="Weisblat D.A."/>
            <person name="Putnam N.H."/>
            <person name="Grigoriev I.V."/>
            <person name="Rokhsar D.S."/>
        </authorList>
    </citation>
    <scope>NUCLEOTIDE SEQUENCE</scope>
</reference>
<dbReference type="PANTHER" id="PTHR13015">
    <property type="entry name" value="PROTEIN AD-016-RELATED"/>
    <property type="match status" value="1"/>
</dbReference>